<dbReference type="STRING" id="393003.SAMN05660461_0441"/>
<accession>A0A1T5N5S1</accession>
<reference evidence="1 2" key="1">
    <citation type="submission" date="2017-02" db="EMBL/GenBank/DDBJ databases">
        <authorList>
            <person name="Peterson S.W."/>
        </authorList>
    </citation>
    <scope>NUCLEOTIDE SEQUENCE [LARGE SCALE GENOMIC DNA]</scope>
    <source>
        <strain evidence="1 2">DSM 18108</strain>
    </source>
</reference>
<organism evidence="1 2">
    <name type="scientific">Chitinophaga ginsengisegetis</name>
    <dbReference type="NCBI Taxonomy" id="393003"/>
    <lineage>
        <taxon>Bacteria</taxon>
        <taxon>Pseudomonadati</taxon>
        <taxon>Bacteroidota</taxon>
        <taxon>Chitinophagia</taxon>
        <taxon>Chitinophagales</taxon>
        <taxon>Chitinophagaceae</taxon>
        <taxon>Chitinophaga</taxon>
    </lineage>
</organism>
<evidence type="ECO:0000313" key="2">
    <source>
        <dbReference type="Proteomes" id="UP000190166"/>
    </source>
</evidence>
<dbReference type="InterPro" id="IPR000415">
    <property type="entry name" value="Nitroreductase-like"/>
</dbReference>
<keyword evidence="2" id="KW-1185">Reference proteome</keyword>
<protein>
    <recommendedName>
        <fullName evidence="3">Nitroreductase</fullName>
    </recommendedName>
</protein>
<dbReference type="SUPFAM" id="SSF55469">
    <property type="entry name" value="FMN-dependent nitroreductase-like"/>
    <property type="match status" value="2"/>
</dbReference>
<dbReference type="GO" id="GO:0016491">
    <property type="term" value="F:oxidoreductase activity"/>
    <property type="evidence" value="ECO:0007669"/>
    <property type="project" value="InterPro"/>
</dbReference>
<dbReference type="Proteomes" id="UP000190166">
    <property type="component" value="Unassembled WGS sequence"/>
</dbReference>
<dbReference type="RefSeq" id="WP_079467778.1">
    <property type="nucleotide sequence ID" value="NZ_FUZZ01000001.1"/>
</dbReference>
<evidence type="ECO:0008006" key="3">
    <source>
        <dbReference type="Google" id="ProtNLM"/>
    </source>
</evidence>
<dbReference type="Gene3D" id="3.40.109.10">
    <property type="entry name" value="NADH Oxidase"/>
    <property type="match status" value="1"/>
</dbReference>
<dbReference type="AlphaFoldDB" id="A0A1T5N5S1"/>
<sequence>MNRRKFIGITGATVLVAAGGYYLSGDTSNFTRDDMKTDTVEKFPFKPDEREILFLASLAPSGHNTQPWFVKYNEPYHWIIGNDKSKWLPGVDPTQRETILSIGAFLQNLEYAANDLGYNCQFNVLATTNQDENVMDVKLIKSTHVARYDIQQIKQRRTVRSNYLKEGLKKEDVDYLINEEPDFLHFIPNITKEFQWLNEQTIEANRVQAYRDAAQKELAEWIRFSGKDAKQYCDGLTTASMEIEGVSAWFLRNFYGKADVMKKRFREQGVDRVREQVSQSAGWLLIASKDNSVATLLETGKRLQRLLLKIRKKNIAVHPMTQILEEPSTNQGLNSSIGIGGNVQFILRTGYIKNYPDPVSLRRPVDWFMRT</sequence>
<dbReference type="NCBIfam" id="NF047509">
    <property type="entry name" value="Rv3131_FMN_oxido"/>
    <property type="match status" value="1"/>
</dbReference>
<name>A0A1T5N5S1_9BACT</name>
<gene>
    <name evidence="1" type="ORF">SAMN05660461_0441</name>
</gene>
<proteinExistence type="predicted"/>
<dbReference type="EMBL" id="FUZZ01000001">
    <property type="protein sequence ID" value="SKC95593.1"/>
    <property type="molecule type" value="Genomic_DNA"/>
</dbReference>
<evidence type="ECO:0000313" key="1">
    <source>
        <dbReference type="EMBL" id="SKC95593.1"/>
    </source>
</evidence>